<keyword evidence="4" id="KW-0804">Transcription</keyword>
<dbReference type="Pfam" id="PF08281">
    <property type="entry name" value="Sigma70_r4_2"/>
    <property type="match status" value="1"/>
</dbReference>
<evidence type="ECO:0000256" key="1">
    <source>
        <dbReference type="ARBA" id="ARBA00010641"/>
    </source>
</evidence>
<evidence type="ECO:0000259" key="5">
    <source>
        <dbReference type="Pfam" id="PF04542"/>
    </source>
</evidence>
<evidence type="ECO:0000256" key="3">
    <source>
        <dbReference type="ARBA" id="ARBA00023082"/>
    </source>
</evidence>
<feature type="domain" description="RNA polymerase sigma-70 region 2" evidence="5">
    <location>
        <begin position="37"/>
        <end position="103"/>
    </location>
</feature>
<keyword evidence="3" id="KW-0731">Sigma factor</keyword>
<evidence type="ECO:0000259" key="6">
    <source>
        <dbReference type="Pfam" id="PF08281"/>
    </source>
</evidence>
<evidence type="ECO:0000256" key="2">
    <source>
        <dbReference type="ARBA" id="ARBA00023015"/>
    </source>
</evidence>
<dbReference type="InterPro" id="IPR013324">
    <property type="entry name" value="RNA_pol_sigma_r3/r4-like"/>
</dbReference>
<dbReference type="RefSeq" id="WP_163384137.1">
    <property type="nucleotide sequence ID" value="NZ_JAUFQS010000004.1"/>
</dbReference>
<dbReference type="PANTHER" id="PTHR43133">
    <property type="entry name" value="RNA POLYMERASE ECF-TYPE SIGMA FACTO"/>
    <property type="match status" value="1"/>
</dbReference>
<accession>A0ABT8C4F0</accession>
<dbReference type="SUPFAM" id="SSF88659">
    <property type="entry name" value="Sigma3 and sigma4 domains of RNA polymerase sigma factors"/>
    <property type="match status" value="1"/>
</dbReference>
<feature type="domain" description="RNA polymerase sigma factor 70 region 4 type 2" evidence="6">
    <location>
        <begin position="131"/>
        <end position="181"/>
    </location>
</feature>
<dbReference type="Pfam" id="PF04542">
    <property type="entry name" value="Sigma70_r2"/>
    <property type="match status" value="1"/>
</dbReference>
<name>A0ABT8C4F0_9BACT</name>
<protein>
    <submittedName>
        <fullName evidence="7">Sigma-70 family RNA polymerase sigma factor</fullName>
    </submittedName>
</protein>
<dbReference type="CDD" id="cd06171">
    <property type="entry name" value="Sigma70_r4"/>
    <property type="match status" value="1"/>
</dbReference>
<organism evidence="7 8">
    <name type="scientific">Cyclobacterium jeungdonense</name>
    <dbReference type="NCBI Taxonomy" id="708087"/>
    <lineage>
        <taxon>Bacteria</taxon>
        <taxon>Pseudomonadati</taxon>
        <taxon>Bacteroidota</taxon>
        <taxon>Cytophagia</taxon>
        <taxon>Cytophagales</taxon>
        <taxon>Cyclobacteriaceae</taxon>
        <taxon>Cyclobacterium</taxon>
    </lineage>
</organism>
<reference evidence="8" key="1">
    <citation type="journal article" date="2019" name="Int. J. Syst. Evol. Microbiol.">
        <title>The Global Catalogue of Microorganisms (GCM) 10K type strain sequencing project: providing services to taxonomists for standard genome sequencing and annotation.</title>
        <authorList>
            <consortium name="The Broad Institute Genomics Platform"/>
            <consortium name="The Broad Institute Genome Sequencing Center for Infectious Disease"/>
            <person name="Wu L."/>
            <person name="Ma J."/>
        </authorList>
    </citation>
    <scope>NUCLEOTIDE SEQUENCE [LARGE SCALE GENOMIC DNA]</scope>
    <source>
        <strain evidence="8">CECT 7706</strain>
    </source>
</reference>
<keyword evidence="8" id="KW-1185">Reference proteome</keyword>
<sequence>MKTKSINQAPRPASCQVPIEKLFIGCLAQNPRTQRELFDRLYPKMMVIAMRYIKDLAAAEDVVLAAFLKVFDRISQFRQNGSFEGWIRRIVINECLMHLEKESHLRRNTDLEKIHVSANQDNPDSSLHWEDLVKTMERLPDGYRKVFELFVLEGLSHEEIGKRLHISEGTSKSQLCRARTQIQRMLHLYSFPN</sequence>
<dbReference type="InterPro" id="IPR036388">
    <property type="entry name" value="WH-like_DNA-bd_sf"/>
</dbReference>
<dbReference type="InterPro" id="IPR013325">
    <property type="entry name" value="RNA_pol_sigma_r2"/>
</dbReference>
<keyword evidence="2" id="KW-0805">Transcription regulation</keyword>
<dbReference type="SUPFAM" id="SSF88946">
    <property type="entry name" value="Sigma2 domain of RNA polymerase sigma factors"/>
    <property type="match status" value="1"/>
</dbReference>
<dbReference type="InterPro" id="IPR014284">
    <property type="entry name" value="RNA_pol_sigma-70_dom"/>
</dbReference>
<evidence type="ECO:0000256" key="4">
    <source>
        <dbReference type="ARBA" id="ARBA00023163"/>
    </source>
</evidence>
<evidence type="ECO:0000313" key="7">
    <source>
        <dbReference type="EMBL" id="MDN3687257.1"/>
    </source>
</evidence>
<dbReference type="EMBL" id="JAUFQS010000004">
    <property type="protein sequence ID" value="MDN3687257.1"/>
    <property type="molecule type" value="Genomic_DNA"/>
</dbReference>
<dbReference type="PANTHER" id="PTHR43133:SF46">
    <property type="entry name" value="RNA POLYMERASE SIGMA-70 FACTOR ECF SUBFAMILY"/>
    <property type="match status" value="1"/>
</dbReference>
<dbReference type="Gene3D" id="1.10.10.10">
    <property type="entry name" value="Winged helix-like DNA-binding domain superfamily/Winged helix DNA-binding domain"/>
    <property type="match status" value="1"/>
</dbReference>
<dbReference type="InterPro" id="IPR039425">
    <property type="entry name" value="RNA_pol_sigma-70-like"/>
</dbReference>
<dbReference type="Proteomes" id="UP001236663">
    <property type="component" value="Unassembled WGS sequence"/>
</dbReference>
<comment type="caution">
    <text evidence="7">The sequence shown here is derived from an EMBL/GenBank/DDBJ whole genome shotgun (WGS) entry which is preliminary data.</text>
</comment>
<dbReference type="Gene3D" id="1.10.1740.10">
    <property type="match status" value="1"/>
</dbReference>
<dbReference type="InterPro" id="IPR007627">
    <property type="entry name" value="RNA_pol_sigma70_r2"/>
</dbReference>
<comment type="similarity">
    <text evidence="1">Belongs to the sigma-70 factor family. ECF subfamily.</text>
</comment>
<proteinExistence type="inferred from homology"/>
<evidence type="ECO:0000313" key="8">
    <source>
        <dbReference type="Proteomes" id="UP001236663"/>
    </source>
</evidence>
<dbReference type="InterPro" id="IPR013249">
    <property type="entry name" value="RNA_pol_sigma70_r4_t2"/>
</dbReference>
<gene>
    <name evidence="7" type="ORF">QWZ15_05420</name>
</gene>
<dbReference type="NCBIfam" id="TIGR02937">
    <property type="entry name" value="sigma70-ECF"/>
    <property type="match status" value="1"/>
</dbReference>